<dbReference type="Pfam" id="PF04230">
    <property type="entry name" value="PS_pyruv_trans"/>
    <property type="match status" value="1"/>
</dbReference>
<proteinExistence type="predicted"/>
<gene>
    <name evidence="2" type="ORF">Abiwalacus_24930</name>
</gene>
<evidence type="ECO:0000313" key="2">
    <source>
        <dbReference type="EMBL" id="BDL44919.1"/>
    </source>
</evidence>
<dbReference type="RefSeq" id="WP_215435068.1">
    <property type="nucleotide sequence ID" value="NZ_AP025943.1"/>
</dbReference>
<evidence type="ECO:0000313" key="3">
    <source>
        <dbReference type="Proteomes" id="UP001062263"/>
    </source>
</evidence>
<dbReference type="Proteomes" id="UP001062263">
    <property type="component" value="Chromosome"/>
</dbReference>
<sequence>MTGVSGNNRNTPPHWDIALLGLWWSCNYGAVLTSFSLHCVLSRQGYRVLLLDHAPMTMASHVNDPGSVFRTFFREEGIESIPISSRRDAERTNRLADTFIAGSDQLWNYKYTHNQDMQYYLDFVDGEKRKIAYATSLGDLPVQPPQDYLDRIPRYLDCFHAISVREGDSVRTLRERYHISATHLVDPVFLTSMEDWNRLTQKASPMPDGMLTYFLDITESYGQACAAISRELALPSAHLLDPSGDMELKKQYFPEGRVHAAATIYEWVRAFQDCKCVITDSFHGTCFAIIFNKPFLCIKNAQRGATRFTSLLKQFGLEDRLIHSHEELPGKIHLLRFMDEDAVSLKKHSLKQRALDWLQTNLSNPVSEETKEKGIRCRQELSCWRPSWKLRLRRRISKLARYCLNEKLQKKIFPIMGKLIPRS</sequence>
<organism evidence="2 3">
    <name type="scientific">Akkermansia biwaensis</name>
    <dbReference type="NCBI Taxonomy" id="2946555"/>
    <lineage>
        <taxon>Bacteria</taxon>
        <taxon>Pseudomonadati</taxon>
        <taxon>Verrucomicrobiota</taxon>
        <taxon>Verrucomicrobiia</taxon>
        <taxon>Verrucomicrobiales</taxon>
        <taxon>Akkermansiaceae</taxon>
        <taxon>Akkermansia</taxon>
    </lineage>
</organism>
<protein>
    <recommendedName>
        <fullName evidence="1">Polysaccharide pyruvyl transferase domain-containing protein</fullName>
    </recommendedName>
</protein>
<dbReference type="InterPro" id="IPR007345">
    <property type="entry name" value="Polysacch_pyruvyl_Trfase"/>
</dbReference>
<dbReference type="EMBL" id="AP025943">
    <property type="protein sequence ID" value="BDL44919.1"/>
    <property type="molecule type" value="Genomic_DNA"/>
</dbReference>
<evidence type="ECO:0000259" key="1">
    <source>
        <dbReference type="Pfam" id="PF04230"/>
    </source>
</evidence>
<feature type="domain" description="Polysaccharide pyruvyl transferase" evidence="1">
    <location>
        <begin position="71"/>
        <end position="300"/>
    </location>
</feature>
<name>A0ABM7ZJG0_9BACT</name>
<accession>A0ABM7ZJG0</accession>
<reference evidence="2" key="1">
    <citation type="submission" date="2022-06" db="EMBL/GenBank/DDBJ databases">
        <title>Akkermansia biwalacus sp. nov., an anaerobic mucin-degrading bacterium isolated from human intestine.</title>
        <authorList>
            <person name="Kobayashi Y."/>
            <person name="Inoue S."/>
            <person name="Kawahara T."/>
            <person name="Kohda N."/>
        </authorList>
    </citation>
    <scope>NUCLEOTIDE SEQUENCE</scope>
    <source>
        <strain evidence="2">WON2089</strain>
    </source>
</reference>
<keyword evidence="3" id="KW-1185">Reference proteome</keyword>